<evidence type="ECO:0000313" key="2">
    <source>
        <dbReference type="Proteomes" id="UP001140560"/>
    </source>
</evidence>
<dbReference type="Proteomes" id="UP001140560">
    <property type="component" value="Unassembled WGS sequence"/>
</dbReference>
<accession>A0A9W8YAC1</accession>
<protein>
    <submittedName>
        <fullName evidence="1">Uncharacterized protein</fullName>
    </submittedName>
</protein>
<organism evidence="1 2">
    <name type="scientific">Neocucurbitaria cava</name>
    <dbReference type="NCBI Taxonomy" id="798079"/>
    <lineage>
        <taxon>Eukaryota</taxon>
        <taxon>Fungi</taxon>
        <taxon>Dikarya</taxon>
        <taxon>Ascomycota</taxon>
        <taxon>Pezizomycotina</taxon>
        <taxon>Dothideomycetes</taxon>
        <taxon>Pleosporomycetidae</taxon>
        <taxon>Pleosporales</taxon>
        <taxon>Pleosporineae</taxon>
        <taxon>Cucurbitariaceae</taxon>
        <taxon>Neocucurbitaria</taxon>
    </lineage>
</organism>
<proteinExistence type="predicted"/>
<keyword evidence="2" id="KW-1185">Reference proteome</keyword>
<dbReference type="OrthoDB" id="5413827at2759"/>
<dbReference type="EMBL" id="JAPEUY010000006">
    <property type="protein sequence ID" value="KAJ4372416.1"/>
    <property type="molecule type" value="Genomic_DNA"/>
</dbReference>
<dbReference type="PANTHER" id="PTHR38790:SF4">
    <property type="entry name" value="2EXR DOMAIN-CONTAINING PROTEIN"/>
    <property type="match status" value="1"/>
</dbReference>
<comment type="caution">
    <text evidence="1">The sequence shown here is derived from an EMBL/GenBank/DDBJ whole genome shotgun (WGS) entry which is preliminary data.</text>
</comment>
<reference evidence="1" key="1">
    <citation type="submission" date="2022-10" db="EMBL/GenBank/DDBJ databases">
        <title>Tapping the CABI collections for fungal endophytes: first genome assemblies for Collariella, Neodidymelliopsis, Ascochyta clinopodiicola, Didymella pomorum, Didymosphaeria variabile, Neocosmospora piperis and Neocucurbitaria cava.</title>
        <authorList>
            <person name="Hill R."/>
        </authorList>
    </citation>
    <scope>NUCLEOTIDE SEQUENCE</scope>
    <source>
        <strain evidence="1">IMI 356814</strain>
    </source>
</reference>
<dbReference type="AlphaFoldDB" id="A0A9W8YAC1"/>
<sequence>METVPENNLNRLTSKMTRAAIYLRNKKESRLLRLPGEIRNQIYEYIFRGHTLYLCQKTFDAPPDMQKQKKTMIHYKRERLALLETCRQICAEARLLPFKLNGIAGSFETMSRAITHGLRRGQANALTTMDMTFAKGTTDRNLDARSILWVVGGLTGLKQLTIRYVEKEPCAEWEQKLKMQVIELIKSRKFAIKGDVELVLKWKEDKFDPYVQCWHCRYEEKIREIKRLMRLKRKSEEMESE</sequence>
<gene>
    <name evidence="1" type="ORF">N0V83_004190</name>
</gene>
<dbReference type="PANTHER" id="PTHR38790">
    <property type="entry name" value="2EXR DOMAIN-CONTAINING PROTEIN-RELATED"/>
    <property type="match status" value="1"/>
</dbReference>
<name>A0A9W8YAC1_9PLEO</name>
<evidence type="ECO:0000313" key="1">
    <source>
        <dbReference type="EMBL" id="KAJ4372416.1"/>
    </source>
</evidence>